<feature type="compositionally biased region" description="Low complexity" evidence="1">
    <location>
        <begin position="41"/>
        <end position="59"/>
    </location>
</feature>
<accession>A0A8H5FBI7</accession>
<dbReference type="Pfam" id="PF09420">
    <property type="entry name" value="Nop16"/>
    <property type="match status" value="1"/>
</dbReference>
<sequence>MGLVVTLDPSAHGGVEKPLGVGADDSMAVDETSQNANVAGPSTVPQKTTSTSKSSSVPSGFGKIIRDAEGNVLRIELPTEEEEEEQEVKEQEMDMEEELESRMDADVRAKWSTNFSGSTAVQGAAGKGKAKTEVVGSECLPLIFFSSSRLGIFDHESWWYFWRPIGWSDGIG</sequence>
<feature type="region of interest" description="Disordered" evidence="1">
    <location>
        <begin position="75"/>
        <end position="102"/>
    </location>
</feature>
<reference evidence="2 3" key="1">
    <citation type="journal article" date="2020" name="ISME J.">
        <title>Uncovering the hidden diversity of litter-decomposition mechanisms in mushroom-forming fungi.</title>
        <authorList>
            <person name="Floudas D."/>
            <person name="Bentzer J."/>
            <person name="Ahren D."/>
            <person name="Johansson T."/>
            <person name="Persson P."/>
            <person name="Tunlid A."/>
        </authorList>
    </citation>
    <scope>NUCLEOTIDE SEQUENCE [LARGE SCALE GENOMIC DNA]</scope>
    <source>
        <strain evidence="2 3">CBS 101986</strain>
    </source>
</reference>
<dbReference type="OrthoDB" id="285729at2759"/>
<keyword evidence="3" id="KW-1185">Reference proteome</keyword>
<organism evidence="2 3">
    <name type="scientific">Psilocybe cf. subviscida</name>
    <dbReference type="NCBI Taxonomy" id="2480587"/>
    <lineage>
        <taxon>Eukaryota</taxon>
        <taxon>Fungi</taxon>
        <taxon>Dikarya</taxon>
        <taxon>Basidiomycota</taxon>
        <taxon>Agaricomycotina</taxon>
        <taxon>Agaricomycetes</taxon>
        <taxon>Agaricomycetidae</taxon>
        <taxon>Agaricales</taxon>
        <taxon>Agaricineae</taxon>
        <taxon>Strophariaceae</taxon>
        <taxon>Psilocybe</taxon>
    </lineage>
</organism>
<dbReference type="EMBL" id="JAACJJ010000001">
    <property type="protein sequence ID" value="KAF5330910.1"/>
    <property type="molecule type" value="Genomic_DNA"/>
</dbReference>
<feature type="compositionally biased region" description="Acidic residues" evidence="1">
    <location>
        <begin position="78"/>
        <end position="99"/>
    </location>
</feature>
<dbReference type="InterPro" id="IPR019002">
    <property type="entry name" value="Ribosome_biogenesis_Nop16"/>
</dbReference>
<evidence type="ECO:0000256" key="1">
    <source>
        <dbReference type="SAM" id="MobiDB-lite"/>
    </source>
</evidence>
<gene>
    <name evidence="2" type="ORF">D9619_005844</name>
</gene>
<protein>
    <submittedName>
        <fullName evidence="2">Uncharacterized protein</fullName>
    </submittedName>
</protein>
<evidence type="ECO:0000313" key="3">
    <source>
        <dbReference type="Proteomes" id="UP000567179"/>
    </source>
</evidence>
<name>A0A8H5FBI7_9AGAR</name>
<comment type="caution">
    <text evidence="2">The sequence shown here is derived from an EMBL/GenBank/DDBJ whole genome shotgun (WGS) entry which is preliminary data.</text>
</comment>
<dbReference type="AlphaFoldDB" id="A0A8H5FBI7"/>
<evidence type="ECO:0000313" key="2">
    <source>
        <dbReference type="EMBL" id="KAF5330910.1"/>
    </source>
</evidence>
<feature type="region of interest" description="Disordered" evidence="1">
    <location>
        <begin position="1"/>
        <end position="62"/>
    </location>
</feature>
<dbReference type="Proteomes" id="UP000567179">
    <property type="component" value="Unassembled WGS sequence"/>
</dbReference>
<proteinExistence type="predicted"/>